<evidence type="ECO:0000256" key="1">
    <source>
        <dbReference type="SAM" id="MobiDB-lite"/>
    </source>
</evidence>
<feature type="region of interest" description="Disordered" evidence="1">
    <location>
        <begin position="190"/>
        <end position="213"/>
    </location>
</feature>
<protein>
    <submittedName>
        <fullName evidence="2">Uncharacterized protein</fullName>
    </submittedName>
</protein>
<feature type="compositionally biased region" description="Basic and acidic residues" evidence="1">
    <location>
        <begin position="201"/>
        <end position="213"/>
    </location>
</feature>
<gene>
    <name evidence="2" type="ORF">STCU_09987</name>
</gene>
<organism evidence="2 3">
    <name type="scientific">Strigomonas culicis</name>
    <dbReference type="NCBI Taxonomy" id="28005"/>
    <lineage>
        <taxon>Eukaryota</taxon>
        <taxon>Discoba</taxon>
        <taxon>Euglenozoa</taxon>
        <taxon>Kinetoplastea</taxon>
        <taxon>Metakinetoplastina</taxon>
        <taxon>Trypanosomatida</taxon>
        <taxon>Trypanosomatidae</taxon>
        <taxon>Strigomonadinae</taxon>
        <taxon>Strigomonas</taxon>
    </lineage>
</organism>
<accession>S9TNW8</accession>
<reference evidence="2 3" key="1">
    <citation type="journal article" date="2013" name="PLoS ONE">
        <title>Predicting the Proteins of Angomonas deanei, Strigomonas culicis and Their Respective Endosymbionts Reveals New Aspects of the Trypanosomatidae Family.</title>
        <authorList>
            <person name="Motta M.C."/>
            <person name="Martins A.C."/>
            <person name="de Souza S.S."/>
            <person name="Catta-Preta C.M."/>
            <person name="Silva R."/>
            <person name="Klein C.C."/>
            <person name="de Almeida L.G."/>
            <person name="de Lima Cunha O."/>
            <person name="Ciapina L.P."/>
            <person name="Brocchi M."/>
            <person name="Colabardini A.C."/>
            <person name="de Araujo Lima B."/>
            <person name="Machado C.R."/>
            <person name="de Almeida Soares C.M."/>
            <person name="Probst C.M."/>
            <person name="de Menezes C.B."/>
            <person name="Thompson C.E."/>
            <person name="Bartholomeu D.C."/>
            <person name="Gradia D.F."/>
            <person name="Pavoni D.P."/>
            <person name="Grisard E.C."/>
            <person name="Fantinatti-Garboggini F."/>
            <person name="Marchini F.K."/>
            <person name="Rodrigues-Luiz G.F."/>
            <person name="Wagner G."/>
            <person name="Goldman G.H."/>
            <person name="Fietto J.L."/>
            <person name="Elias M.C."/>
            <person name="Goldman M.H."/>
            <person name="Sagot M.F."/>
            <person name="Pereira M."/>
            <person name="Stoco P.H."/>
            <person name="de Mendonca-Neto R.P."/>
            <person name="Teixeira S.M."/>
            <person name="Maciel T.E."/>
            <person name="de Oliveira Mendes T.A."/>
            <person name="Urmenyi T.P."/>
            <person name="de Souza W."/>
            <person name="Schenkman S."/>
            <person name="de Vasconcelos A.T."/>
        </authorList>
    </citation>
    <scope>NUCLEOTIDE SEQUENCE [LARGE SCALE GENOMIC DNA]</scope>
</reference>
<evidence type="ECO:0000313" key="2">
    <source>
        <dbReference type="EMBL" id="EPY18399.1"/>
    </source>
</evidence>
<sequence>MRFAEPLEAMSDGEVAAARRFLESQVLEEIACHHVGQLVTSLRVQPYNPTGGADPALAVRILFYATALGAVGAYSTFVTEEDGALGAYLRQLLPDHMTRLLAAAGGRLAAVTGGGAQTPGLTAAPVHHVVEGDLVALLRGAPTDVFSARAKAALETELARLQRVEAAQRRQLALPPRKLPPAVRVRGEAARASLTASVRHRPPDRSRRIKREA</sequence>
<proteinExistence type="predicted"/>
<dbReference type="OrthoDB" id="436637at2759"/>
<comment type="caution">
    <text evidence="2">The sequence shown here is derived from an EMBL/GenBank/DDBJ whole genome shotgun (WGS) entry which is preliminary data.</text>
</comment>
<dbReference type="EMBL" id="ATMH01009950">
    <property type="protein sequence ID" value="EPY18399.1"/>
    <property type="molecule type" value="Genomic_DNA"/>
</dbReference>
<name>S9TNW8_9TRYP</name>
<dbReference type="AlphaFoldDB" id="S9TNW8"/>
<evidence type="ECO:0000313" key="3">
    <source>
        <dbReference type="Proteomes" id="UP000015354"/>
    </source>
</evidence>
<keyword evidence="3" id="KW-1185">Reference proteome</keyword>
<dbReference type="Proteomes" id="UP000015354">
    <property type="component" value="Unassembled WGS sequence"/>
</dbReference>